<dbReference type="KEGG" id="tsy:THSYN_17360"/>
<dbReference type="Pfam" id="PF09849">
    <property type="entry name" value="DUF2076"/>
    <property type="match status" value="1"/>
</dbReference>
<dbReference type="OrthoDB" id="122910at2"/>
<evidence type="ECO:0000256" key="1">
    <source>
        <dbReference type="SAM" id="MobiDB-lite"/>
    </source>
</evidence>
<sequence>MEQNERQLIDGLFAKLKQAQQQSGPRDPGAEQVIAEALRAQPAAPYYMAQVILVQDHAMQAQYQRIQELEQELAERPAPAAGGGSFLGGLFGGGSGQSVGTVLPGAERAPVMAPGTPYGTQPPQSRGWGNPAVPAAAGRGPFGQGQPGGGGFMSSALTTAAGVAGGVMLASALGGLFGGQEAKAAEPPANEPEPAAPDQADPQDDTLLDDGGDFATFGDF</sequence>
<proteinExistence type="predicted"/>
<dbReference type="AlphaFoldDB" id="A0A2K8UAH5"/>
<evidence type="ECO:0008006" key="4">
    <source>
        <dbReference type="Google" id="ProtNLM"/>
    </source>
</evidence>
<dbReference type="RefSeq" id="WP_100920263.1">
    <property type="nucleotide sequence ID" value="NZ_CP020370.1"/>
</dbReference>
<evidence type="ECO:0000313" key="3">
    <source>
        <dbReference type="Proteomes" id="UP000232638"/>
    </source>
</evidence>
<evidence type="ECO:0000313" key="2">
    <source>
        <dbReference type="EMBL" id="AUB82537.1"/>
    </source>
</evidence>
<reference evidence="2 3" key="1">
    <citation type="submission" date="2017-03" db="EMBL/GenBank/DDBJ databases">
        <title>Complete genome sequence of Candidatus 'Thiodictyon syntrophicum' sp. nov. strain Cad16T, a photolithoautotroph purple sulfur bacterium isolated from an alpine meromictic lake.</title>
        <authorList>
            <person name="Luedin S.M."/>
            <person name="Pothier J.F."/>
            <person name="Danza F."/>
            <person name="Storelli N."/>
            <person name="Wittwer M."/>
            <person name="Tonolla M."/>
        </authorList>
    </citation>
    <scope>NUCLEOTIDE SEQUENCE [LARGE SCALE GENOMIC DNA]</scope>
    <source>
        <strain evidence="2 3">Cad16T</strain>
    </source>
</reference>
<dbReference type="Proteomes" id="UP000232638">
    <property type="component" value="Chromosome"/>
</dbReference>
<feature type="region of interest" description="Disordered" evidence="1">
    <location>
        <begin position="180"/>
        <end position="220"/>
    </location>
</feature>
<feature type="compositionally biased region" description="Acidic residues" evidence="1">
    <location>
        <begin position="201"/>
        <end position="212"/>
    </location>
</feature>
<gene>
    <name evidence="2" type="ORF">THSYN_17360</name>
</gene>
<protein>
    <recommendedName>
        <fullName evidence="4">ABC transporter substrate-binding protein</fullName>
    </recommendedName>
</protein>
<dbReference type="InterPro" id="IPR018648">
    <property type="entry name" value="DUF2076"/>
</dbReference>
<dbReference type="EMBL" id="CP020370">
    <property type="protein sequence ID" value="AUB82537.1"/>
    <property type="molecule type" value="Genomic_DNA"/>
</dbReference>
<accession>A0A2K8UAH5</accession>
<name>A0A2K8UAH5_9GAMM</name>
<organism evidence="2 3">
    <name type="scientific">Candidatus Thiodictyon syntrophicum</name>
    <dbReference type="NCBI Taxonomy" id="1166950"/>
    <lineage>
        <taxon>Bacteria</taxon>
        <taxon>Pseudomonadati</taxon>
        <taxon>Pseudomonadota</taxon>
        <taxon>Gammaproteobacteria</taxon>
        <taxon>Chromatiales</taxon>
        <taxon>Chromatiaceae</taxon>
        <taxon>Thiodictyon</taxon>
    </lineage>
</organism>
<keyword evidence="3" id="KW-1185">Reference proteome</keyword>